<dbReference type="InterPro" id="IPR013324">
    <property type="entry name" value="RNA_pol_sigma_r3/r4-like"/>
</dbReference>
<comment type="similarity">
    <text evidence="1">Belongs to the sigma-70 factor family. ECF subfamily.</text>
</comment>
<dbReference type="GO" id="GO:0016987">
    <property type="term" value="F:sigma factor activity"/>
    <property type="evidence" value="ECO:0007669"/>
    <property type="project" value="UniProtKB-KW"/>
</dbReference>
<keyword evidence="5" id="KW-0812">Transmembrane</keyword>
<organism evidence="8 9">
    <name type="scientific">Mucilaginibacter paludis DSM 18603</name>
    <dbReference type="NCBI Taxonomy" id="714943"/>
    <lineage>
        <taxon>Bacteria</taxon>
        <taxon>Pseudomonadati</taxon>
        <taxon>Bacteroidota</taxon>
        <taxon>Sphingobacteriia</taxon>
        <taxon>Sphingobacteriales</taxon>
        <taxon>Sphingobacteriaceae</taxon>
        <taxon>Mucilaginibacter</taxon>
    </lineage>
</organism>
<dbReference type="PANTHER" id="PTHR43133">
    <property type="entry name" value="RNA POLYMERASE ECF-TYPE SIGMA FACTO"/>
    <property type="match status" value="1"/>
</dbReference>
<keyword evidence="5" id="KW-1133">Transmembrane helix</keyword>
<evidence type="ECO:0000256" key="2">
    <source>
        <dbReference type="ARBA" id="ARBA00023015"/>
    </source>
</evidence>
<sequence>MNHFKNHSDNDLFSLMREGSEDALGEIYRRYWDVLLSVAKNRLKHQEEAEECVQNIFISLWQNRKETEIKFLLKTYLAGAVKFQVLNALANRARAEKRLFASVDYGMDLSTPSAETHLIAKELMVRLENTILMLPEKCRIVYQMSRDEGLSHQQIADELNLSPKTVNNQLTKALKNIKGSLTSLFLTLYIFLILAKGFF</sequence>
<evidence type="ECO:0000313" key="9">
    <source>
        <dbReference type="Proteomes" id="UP000002774"/>
    </source>
</evidence>
<evidence type="ECO:0000256" key="5">
    <source>
        <dbReference type="SAM" id="Phobius"/>
    </source>
</evidence>
<dbReference type="InterPro" id="IPR014327">
    <property type="entry name" value="RNA_pol_sigma70_bacteroid"/>
</dbReference>
<proteinExistence type="inferred from homology"/>
<dbReference type="STRING" id="714943.Mucpa_2927"/>
<dbReference type="PANTHER" id="PTHR43133:SF46">
    <property type="entry name" value="RNA POLYMERASE SIGMA-70 FACTOR ECF SUBFAMILY"/>
    <property type="match status" value="1"/>
</dbReference>
<dbReference type="SUPFAM" id="SSF88946">
    <property type="entry name" value="Sigma2 domain of RNA polymerase sigma factors"/>
    <property type="match status" value="1"/>
</dbReference>
<dbReference type="NCBIfam" id="TIGR02937">
    <property type="entry name" value="sigma70-ECF"/>
    <property type="match status" value="1"/>
</dbReference>
<gene>
    <name evidence="8" type="ORF">Mucpa_2927</name>
</gene>
<dbReference type="GO" id="GO:0006352">
    <property type="term" value="P:DNA-templated transcription initiation"/>
    <property type="evidence" value="ECO:0007669"/>
    <property type="project" value="InterPro"/>
</dbReference>
<evidence type="ECO:0000256" key="4">
    <source>
        <dbReference type="ARBA" id="ARBA00023163"/>
    </source>
</evidence>
<keyword evidence="5" id="KW-0472">Membrane</keyword>
<dbReference type="Gene3D" id="1.10.10.10">
    <property type="entry name" value="Winged helix-like DNA-binding domain superfamily/Winged helix DNA-binding domain"/>
    <property type="match status" value="1"/>
</dbReference>
<protein>
    <submittedName>
        <fullName evidence="8">RNA polymerase, sigma-24 subunit, ECF subfamily</fullName>
    </submittedName>
</protein>
<accession>H1YBV7</accession>
<evidence type="ECO:0000256" key="3">
    <source>
        <dbReference type="ARBA" id="ARBA00023082"/>
    </source>
</evidence>
<dbReference type="InterPro" id="IPR039425">
    <property type="entry name" value="RNA_pol_sigma-70-like"/>
</dbReference>
<dbReference type="RefSeq" id="WP_008507315.1">
    <property type="nucleotide sequence ID" value="NZ_CM001403.1"/>
</dbReference>
<dbReference type="Pfam" id="PF04542">
    <property type="entry name" value="Sigma70_r2"/>
    <property type="match status" value="1"/>
</dbReference>
<dbReference type="AlphaFoldDB" id="H1YBV7"/>
<reference evidence="8" key="1">
    <citation type="submission" date="2011-09" db="EMBL/GenBank/DDBJ databases">
        <title>The permanent draft genome of Mucilaginibacter paludis DSM 18603.</title>
        <authorList>
            <consortium name="US DOE Joint Genome Institute (JGI-PGF)"/>
            <person name="Lucas S."/>
            <person name="Han J."/>
            <person name="Lapidus A."/>
            <person name="Bruce D."/>
            <person name="Goodwin L."/>
            <person name="Pitluck S."/>
            <person name="Peters L."/>
            <person name="Kyrpides N."/>
            <person name="Mavromatis K."/>
            <person name="Ivanova N."/>
            <person name="Mikhailova N."/>
            <person name="Held B."/>
            <person name="Detter J.C."/>
            <person name="Tapia R."/>
            <person name="Han C."/>
            <person name="Land M."/>
            <person name="Hauser L."/>
            <person name="Markowitz V."/>
            <person name="Cheng J.-F."/>
            <person name="Hugenholtz P."/>
            <person name="Woyke T."/>
            <person name="Wu D."/>
            <person name="Tindall B."/>
            <person name="Brambilla E."/>
            <person name="Klenk H.-P."/>
            <person name="Eisen J.A."/>
        </authorList>
    </citation>
    <scope>NUCLEOTIDE SEQUENCE [LARGE SCALE GENOMIC DNA]</scope>
    <source>
        <strain evidence="8">DSM 18603</strain>
    </source>
</reference>
<dbReference type="GO" id="GO:0003677">
    <property type="term" value="F:DNA binding"/>
    <property type="evidence" value="ECO:0007669"/>
    <property type="project" value="InterPro"/>
</dbReference>
<dbReference type="SUPFAM" id="SSF88659">
    <property type="entry name" value="Sigma3 and sigma4 domains of RNA polymerase sigma factors"/>
    <property type="match status" value="1"/>
</dbReference>
<keyword evidence="9" id="KW-1185">Reference proteome</keyword>
<dbReference type="Gene3D" id="1.10.1740.10">
    <property type="match status" value="1"/>
</dbReference>
<feature type="transmembrane region" description="Helical" evidence="5">
    <location>
        <begin position="179"/>
        <end position="198"/>
    </location>
</feature>
<dbReference type="Pfam" id="PF08281">
    <property type="entry name" value="Sigma70_r4_2"/>
    <property type="match status" value="1"/>
</dbReference>
<name>H1YBV7_9SPHI</name>
<dbReference type="NCBIfam" id="TIGR02985">
    <property type="entry name" value="Sig70_bacteroi1"/>
    <property type="match status" value="1"/>
</dbReference>
<dbReference type="InterPro" id="IPR036388">
    <property type="entry name" value="WH-like_DNA-bd_sf"/>
</dbReference>
<dbReference type="OrthoDB" id="1097528at2"/>
<dbReference type="InterPro" id="IPR013325">
    <property type="entry name" value="RNA_pol_sigma_r2"/>
</dbReference>
<dbReference type="HOGENOM" id="CLU_047691_4_1_10"/>
<evidence type="ECO:0000256" key="1">
    <source>
        <dbReference type="ARBA" id="ARBA00010641"/>
    </source>
</evidence>
<dbReference type="eggNOG" id="COG1595">
    <property type="taxonomic scope" value="Bacteria"/>
</dbReference>
<dbReference type="InterPro" id="IPR013249">
    <property type="entry name" value="RNA_pol_sigma70_r4_t2"/>
</dbReference>
<dbReference type="EMBL" id="CM001403">
    <property type="protein sequence ID" value="EHQ27035.1"/>
    <property type="molecule type" value="Genomic_DNA"/>
</dbReference>
<evidence type="ECO:0000259" key="6">
    <source>
        <dbReference type="Pfam" id="PF04542"/>
    </source>
</evidence>
<dbReference type="InterPro" id="IPR014284">
    <property type="entry name" value="RNA_pol_sigma-70_dom"/>
</dbReference>
<keyword evidence="3" id="KW-0731">Sigma factor</keyword>
<evidence type="ECO:0000313" key="8">
    <source>
        <dbReference type="EMBL" id="EHQ27035.1"/>
    </source>
</evidence>
<feature type="domain" description="RNA polymerase sigma factor 70 region 4 type 2" evidence="7">
    <location>
        <begin position="126"/>
        <end position="176"/>
    </location>
</feature>
<dbReference type="InterPro" id="IPR007627">
    <property type="entry name" value="RNA_pol_sigma70_r2"/>
</dbReference>
<feature type="domain" description="RNA polymerase sigma-70 region 2" evidence="6">
    <location>
        <begin position="27"/>
        <end position="94"/>
    </location>
</feature>
<evidence type="ECO:0000259" key="7">
    <source>
        <dbReference type="Pfam" id="PF08281"/>
    </source>
</evidence>
<keyword evidence="2" id="KW-0805">Transcription regulation</keyword>
<keyword evidence="4" id="KW-0804">Transcription</keyword>
<dbReference type="Proteomes" id="UP000002774">
    <property type="component" value="Chromosome"/>
</dbReference>